<dbReference type="EMBL" id="RFFH01000021">
    <property type="protein sequence ID" value="RMI28440.1"/>
    <property type="molecule type" value="Genomic_DNA"/>
</dbReference>
<keyword evidence="2" id="KW-1185">Reference proteome</keyword>
<gene>
    <name evidence="1" type="ORF">EBN03_29895</name>
</gene>
<evidence type="ECO:0000313" key="1">
    <source>
        <dbReference type="EMBL" id="RMI28440.1"/>
    </source>
</evidence>
<dbReference type="AlphaFoldDB" id="A0A3M2KVH0"/>
<evidence type="ECO:0000313" key="2">
    <source>
        <dbReference type="Proteomes" id="UP000279275"/>
    </source>
</evidence>
<accession>A0A3M2KVH0</accession>
<proteinExistence type="predicted"/>
<comment type="caution">
    <text evidence="1">The sequence shown here is derived from an EMBL/GenBank/DDBJ whole genome shotgun (WGS) entry which is preliminary data.</text>
</comment>
<protein>
    <submittedName>
        <fullName evidence="1">Uncharacterized protein</fullName>
    </submittedName>
</protein>
<name>A0A3M2KVH0_9NOCA</name>
<reference evidence="1 2" key="1">
    <citation type="submission" date="2018-10" db="EMBL/GenBank/DDBJ databases">
        <title>Isolation from cow dung.</title>
        <authorList>
            <person name="Ling L."/>
        </authorList>
    </citation>
    <scope>NUCLEOTIDE SEQUENCE [LARGE SCALE GENOMIC DNA]</scope>
    <source>
        <strain evidence="1 2">NEAU-LL90</strain>
    </source>
</reference>
<organism evidence="1 2">
    <name type="scientific">Nocardia stercoris</name>
    <dbReference type="NCBI Taxonomy" id="2483361"/>
    <lineage>
        <taxon>Bacteria</taxon>
        <taxon>Bacillati</taxon>
        <taxon>Actinomycetota</taxon>
        <taxon>Actinomycetes</taxon>
        <taxon>Mycobacteriales</taxon>
        <taxon>Nocardiaceae</taxon>
        <taxon>Nocardia</taxon>
    </lineage>
</organism>
<sequence length="229" mass="25718">MANTLTYSPRYNDFAILTYMPGHLAKTLDGFPGIRVDGVTSGKYPALQLRHLPTNSIISFRYVSHTLRGKLPASCHPVILSCKEVLLRPDRELTAREYDDLAAAPHMTSDVQILLSGLLARMRLAHPDKKWAVRELIWGRENRPDQDAGSFTYCWGTGDEWVVRWGGRSSVPATDVAQALTDPFAGVEGATARHFGSDRCEVRLGSARLRLEHRDVERGWEYDQLGMRP</sequence>
<dbReference type="Proteomes" id="UP000279275">
    <property type="component" value="Unassembled WGS sequence"/>
</dbReference>